<organism evidence="2 3">
    <name type="scientific">Companilactobacillus nantensis DSM 16982</name>
    <dbReference type="NCBI Taxonomy" id="1423774"/>
    <lineage>
        <taxon>Bacteria</taxon>
        <taxon>Bacillati</taxon>
        <taxon>Bacillota</taxon>
        <taxon>Bacilli</taxon>
        <taxon>Lactobacillales</taxon>
        <taxon>Lactobacillaceae</taxon>
        <taxon>Companilactobacillus</taxon>
    </lineage>
</organism>
<feature type="domain" description="S-layer protein C-terminal" evidence="1">
    <location>
        <begin position="238"/>
        <end position="282"/>
    </location>
</feature>
<evidence type="ECO:0000313" key="3">
    <source>
        <dbReference type="Proteomes" id="UP000051302"/>
    </source>
</evidence>
<dbReference type="AlphaFoldDB" id="A0A0R1W9M6"/>
<gene>
    <name evidence="2" type="ORF">FD31_GL001758</name>
</gene>
<dbReference type="PATRIC" id="fig|1423774.3.peg.1823"/>
<reference evidence="2 3" key="1">
    <citation type="journal article" date="2015" name="Genome Announc.">
        <title>Expanding the biotechnology potential of lactobacilli through comparative genomics of 213 strains and associated genera.</title>
        <authorList>
            <person name="Sun Z."/>
            <person name="Harris H.M."/>
            <person name="McCann A."/>
            <person name="Guo C."/>
            <person name="Argimon S."/>
            <person name="Zhang W."/>
            <person name="Yang X."/>
            <person name="Jeffery I.B."/>
            <person name="Cooney J.C."/>
            <person name="Kagawa T.F."/>
            <person name="Liu W."/>
            <person name="Song Y."/>
            <person name="Salvetti E."/>
            <person name="Wrobel A."/>
            <person name="Rasinkangas P."/>
            <person name="Parkhill J."/>
            <person name="Rea M.C."/>
            <person name="O'Sullivan O."/>
            <person name="Ritari J."/>
            <person name="Douillard F.P."/>
            <person name="Paul Ross R."/>
            <person name="Yang R."/>
            <person name="Briner A.E."/>
            <person name="Felis G.E."/>
            <person name="de Vos W.M."/>
            <person name="Barrangou R."/>
            <person name="Klaenhammer T.R."/>
            <person name="Caufield P.W."/>
            <person name="Cui Y."/>
            <person name="Zhang H."/>
            <person name="O'Toole P.W."/>
        </authorList>
    </citation>
    <scope>NUCLEOTIDE SEQUENCE [LARGE SCALE GENOMIC DNA]</scope>
    <source>
        <strain evidence="2 3">DSM 16982</strain>
    </source>
</reference>
<dbReference type="Proteomes" id="UP000051302">
    <property type="component" value="Unassembled WGS sequence"/>
</dbReference>
<accession>A0A0R1W9M6</accession>
<dbReference type="Pfam" id="PF03217">
    <property type="entry name" value="SlpA"/>
    <property type="match status" value="1"/>
</dbReference>
<evidence type="ECO:0000313" key="2">
    <source>
        <dbReference type="EMBL" id="KRM14577.1"/>
    </source>
</evidence>
<comment type="caution">
    <text evidence="2">The sequence shown here is derived from an EMBL/GenBank/DDBJ whole genome shotgun (WGS) entry which is preliminary data.</text>
</comment>
<name>A0A0R1W9M6_9LACO</name>
<dbReference type="InterPro" id="IPR024968">
    <property type="entry name" value="SlpA_C_lactobacillus"/>
</dbReference>
<sequence>MLSEDTILKKMVKYMGITAATLLAVAPIAMPAMSSATETTVKADAVSGVNQADVQKWLGEVKSNVTIKPGNNLLTSVDKEYGYVMGGDGVFCFGTDELTPQSPAFDRYADASKNLTNDLFASFNDNANGDDLFFNDRNVGVLTTATANDGSISGNLKFEDINKVLQSGASVTFHVKLAYVAGEPKGSDFYGADATPTILGSKDVVVTVGTGSESNDDQNNQKSPTGVNYDGFYSTIVDAKLYDGNGKATSTTLPKQTLWKIDRKLTVDGTTYYRVASNEWIKENDGIEIFPEVDTITTRRQAKLYTSAGKEITDRSLAPNTSWYTDRVGIVNNENMRRVATDEWVSFNDLKSKSSSGIAVGTN</sequence>
<proteinExistence type="predicted"/>
<dbReference type="STRING" id="1423774.FD31_GL001758"/>
<keyword evidence="3" id="KW-1185">Reference proteome</keyword>
<evidence type="ECO:0000259" key="1">
    <source>
        <dbReference type="Pfam" id="PF03217"/>
    </source>
</evidence>
<dbReference type="EMBL" id="AZFV01000036">
    <property type="protein sequence ID" value="KRM14577.1"/>
    <property type="molecule type" value="Genomic_DNA"/>
</dbReference>
<protein>
    <recommendedName>
        <fullName evidence="1">S-layer protein C-terminal domain-containing protein</fullName>
    </recommendedName>
</protein>